<evidence type="ECO:0000256" key="1">
    <source>
        <dbReference type="SAM" id="MobiDB-lite"/>
    </source>
</evidence>
<feature type="compositionally biased region" description="Polar residues" evidence="1">
    <location>
        <begin position="39"/>
        <end position="54"/>
    </location>
</feature>
<gene>
    <name evidence="2" type="ORF">ALC57_08915</name>
</gene>
<proteinExistence type="predicted"/>
<sequence>MPLGKELDSKTVHLRIECFAIPSRRNQECRWSEPAEPTEPNQRCQHAQPSQGEITRQRQRAADTSRHAHDQRGASQPQPAETRTRYSYTLNTLRSETCRQSTRGRSTPLPPLSRAPIAVDYPRQGCTRVRATLRRLIGASMKIYRIFFS</sequence>
<dbReference type="Proteomes" id="UP000078492">
    <property type="component" value="Unassembled WGS sequence"/>
</dbReference>
<feature type="region of interest" description="Disordered" evidence="1">
    <location>
        <begin position="27"/>
        <end position="116"/>
    </location>
</feature>
<name>A0A151J6A9_9HYME</name>
<dbReference type="EMBL" id="KQ979863">
    <property type="protein sequence ID" value="KYN18757.1"/>
    <property type="molecule type" value="Genomic_DNA"/>
</dbReference>
<evidence type="ECO:0000313" key="3">
    <source>
        <dbReference type="Proteomes" id="UP000078492"/>
    </source>
</evidence>
<organism evidence="2 3">
    <name type="scientific">Trachymyrmex cornetzi</name>
    <dbReference type="NCBI Taxonomy" id="471704"/>
    <lineage>
        <taxon>Eukaryota</taxon>
        <taxon>Metazoa</taxon>
        <taxon>Ecdysozoa</taxon>
        <taxon>Arthropoda</taxon>
        <taxon>Hexapoda</taxon>
        <taxon>Insecta</taxon>
        <taxon>Pterygota</taxon>
        <taxon>Neoptera</taxon>
        <taxon>Endopterygota</taxon>
        <taxon>Hymenoptera</taxon>
        <taxon>Apocrita</taxon>
        <taxon>Aculeata</taxon>
        <taxon>Formicoidea</taxon>
        <taxon>Formicidae</taxon>
        <taxon>Myrmicinae</taxon>
        <taxon>Trachymyrmex</taxon>
    </lineage>
</organism>
<feature type="compositionally biased region" description="Polar residues" evidence="1">
    <location>
        <begin position="73"/>
        <end position="105"/>
    </location>
</feature>
<protein>
    <submittedName>
        <fullName evidence="2">Uncharacterized protein</fullName>
    </submittedName>
</protein>
<accession>A0A151J6A9</accession>
<dbReference type="AlphaFoldDB" id="A0A151J6A9"/>
<feature type="compositionally biased region" description="Basic and acidic residues" evidence="1">
    <location>
        <begin position="60"/>
        <end position="72"/>
    </location>
</feature>
<keyword evidence="3" id="KW-1185">Reference proteome</keyword>
<reference evidence="2 3" key="1">
    <citation type="submission" date="2015-09" db="EMBL/GenBank/DDBJ databases">
        <title>Trachymyrmex cornetzi WGS genome.</title>
        <authorList>
            <person name="Nygaard S."/>
            <person name="Hu H."/>
            <person name="Boomsma J."/>
            <person name="Zhang G."/>
        </authorList>
    </citation>
    <scope>NUCLEOTIDE SEQUENCE [LARGE SCALE GENOMIC DNA]</scope>
    <source>
        <strain evidence="2">Tcor2-1</strain>
        <tissue evidence="2">Whole body</tissue>
    </source>
</reference>
<evidence type="ECO:0000313" key="2">
    <source>
        <dbReference type="EMBL" id="KYN18757.1"/>
    </source>
</evidence>